<keyword evidence="7" id="KW-0460">Magnesium</keyword>
<dbReference type="AlphaFoldDB" id="A0AAU6WSH7"/>
<dbReference type="GO" id="GO:0005829">
    <property type="term" value="C:cytosol"/>
    <property type="evidence" value="ECO:0007669"/>
    <property type="project" value="TreeGrafter"/>
</dbReference>
<dbReference type="PANTHER" id="PTHR21087">
    <property type="entry name" value="SHIKIMATE KINASE"/>
    <property type="match status" value="1"/>
</dbReference>
<dbReference type="SUPFAM" id="SSF52540">
    <property type="entry name" value="P-loop containing nucleoside triphosphate hydrolases"/>
    <property type="match status" value="1"/>
</dbReference>
<evidence type="ECO:0000256" key="1">
    <source>
        <dbReference type="ARBA" id="ARBA00022605"/>
    </source>
</evidence>
<evidence type="ECO:0000256" key="5">
    <source>
        <dbReference type="ARBA" id="ARBA00022840"/>
    </source>
</evidence>
<gene>
    <name evidence="7" type="primary">aroK</name>
    <name evidence="8" type="ORF">AAFP95_07610</name>
</gene>
<comment type="catalytic activity">
    <reaction evidence="7">
        <text>shikimate + ATP = 3-phosphoshikimate + ADP + H(+)</text>
        <dbReference type="Rhea" id="RHEA:13121"/>
        <dbReference type="ChEBI" id="CHEBI:15378"/>
        <dbReference type="ChEBI" id="CHEBI:30616"/>
        <dbReference type="ChEBI" id="CHEBI:36208"/>
        <dbReference type="ChEBI" id="CHEBI:145989"/>
        <dbReference type="ChEBI" id="CHEBI:456216"/>
        <dbReference type="EC" id="2.7.1.71"/>
    </reaction>
</comment>
<keyword evidence="4 7" id="KW-0418">Kinase</keyword>
<dbReference type="GO" id="GO:0009423">
    <property type="term" value="P:chorismate biosynthetic process"/>
    <property type="evidence" value="ECO:0007669"/>
    <property type="project" value="UniProtKB-UniRule"/>
</dbReference>
<dbReference type="Proteomes" id="UP001463665">
    <property type="component" value="Chromosome"/>
</dbReference>
<dbReference type="GO" id="GO:0008652">
    <property type="term" value="P:amino acid biosynthetic process"/>
    <property type="evidence" value="ECO:0007669"/>
    <property type="project" value="UniProtKB-KW"/>
</dbReference>
<dbReference type="CDD" id="cd00464">
    <property type="entry name" value="SK"/>
    <property type="match status" value="1"/>
</dbReference>
<feature type="binding site" evidence="7">
    <location>
        <position position="140"/>
    </location>
    <ligand>
        <name>substrate</name>
    </ligand>
</feature>
<organism evidence="8 9">
    <name type="scientific">Chryseobacterium endophyticum</name>
    <dbReference type="NCBI Taxonomy" id="1854762"/>
    <lineage>
        <taxon>Bacteria</taxon>
        <taxon>Pseudomonadati</taxon>
        <taxon>Bacteroidota</taxon>
        <taxon>Flavobacteriia</taxon>
        <taxon>Flavobacteriales</taxon>
        <taxon>Weeksellaceae</taxon>
        <taxon>Chryseobacterium group</taxon>
        <taxon>Chryseobacterium</taxon>
    </lineage>
</organism>
<keyword evidence="5 7" id="KW-0067">ATP-binding</keyword>
<name>A0AAU6WSH7_9FLAO</name>
<dbReference type="InterPro" id="IPR027417">
    <property type="entry name" value="P-loop_NTPase"/>
</dbReference>
<evidence type="ECO:0000256" key="2">
    <source>
        <dbReference type="ARBA" id="ARBA00022679"/>
    </source>
</evidence>
<dbReference type="GO" id="GO:0005524">
    <property type="term" value="F:ATP binding"/>
    <property type="evidence" value="ECO:0007669"/>
    <property type="project" value="UniProtKB-UniRule"/>
</dbReference>
<accession>A0AAU6WSH7</accession>
<dbReference type="PRINTS" id="PR01100">
    <property type="entry name" value="SHIKIMTKNASE"/>
</dbReference>
<keyword evidence="1 7" id="KW-0028">Amino-acid biosynthesis</keyword>
<keyword evidence="3 7" id="KW-0547">Nucleotide-binding</keyword>
<evidence type="ECO:0000256" key="6">
    <source>
        <dbReference type="ARBA" id="ARBA00023141"/>
    </source>
</evidence>
<dbReference type="Pfam" id="PF01202">
    <property type="entry name" value="SKI"/>
    <property type="match status" value="1"/>
</dbReference>
<evidence type="ECO:0000256" key="4">
    <source>
        <dbReference type="ARBA" id="ARBA00022777"/>
    </source>
</evidence>
<dbReference type="Gene3D" id="3.40.50.300">
    <property type="entry name" value="P-loop containing nucleotide triphosphate hydrolases"/>
    <property type="match status" value="1"/>
</dbReference>
<dbReference type="PANTHER" id="PTHR21087:SF16">
    <property type="entry name" value="SHIKIMATE KINASE 1, CHLOROPLASTIC"/>
    <property type="match status" value="1"/>
</dbReference>
<dbReference type="EC" id="2.7.1.71" evidence="7"/>
<evidence type="ECO:0000256" key="3">
    <source>
        <dbReference type="ARBA" id="ARBA00022741"/>
    </source>
</evidence>
<keyword evidence="6 7" id="KW-0057">Aromatic amino acid biosynthesis</keyword>
<keyword evidence="7" id="KW-0479">Metal-binding</keyword>
<proteinExistence type="inferred from homology"/>
<feature type="binding site" evidence="7">
    <location>
        <position position="32"/>
    </location>
    <ligand>
        <name>substrate</name>
    </ligand>
</feature>
<dbReference type="HAMAP" id="MF_00109">
    <property type="entry name" value="Shikimate_kinase"/>
    <property type="match status" value="1"/>
</dbReference>
<reference evidence="8 9" key="1">
    <citation type="submission" date="2024-04" db="EMBL/GenBank/DDBJ databases">
        <title>Genome sequencing and assembly of rice foliar adapted Chryseobacterium endophyticum OsEnb-ALM-A6.</title>
        <authorList>
            <person name="Kumar S."/>
            <person name="Javed M."/>
            <person name="Chouhan V."/>
            <person name="Charishma K."/>
            <person name="Patel A."/>
            <person name="Kumar M."/>
            <person name="Sahu K.P."/>
            <person name="Kumar A."/>
        </authorList>
    </citation>
    <scope>NUCLEOTIDE SEQUENCE [LARGE SCALE GENOMIC DNA]</scope>
    <source>
        <strain evidence="8 9">OsEnb-ALM-A6</strain>
    </source>
</reference>
<feature type="binding site" evidence="7">
    <location>
        <begin position="10"/>
        <end position="15"/>
    </location>
    <ligand>
        <name>ATP</name>
        <dbReference type="ChEBI" id="CHEBI:30616"/>
    </ligand>
</feature>
<keyword evidence="2 7" id="KW-0808">Transferase</keyword>
<dbReference type="GO" id="GO:0009073">
    <property type="term" value="P:aromatic amino acid family biosynthetic process"/>
    <property type="evidence" value="ECO:0007669"/>
    <property type="project" value="UniProtKB-KW"/>
</dbReference>
<comment type="subcellular location">
    <subcellularLocation>
        <location evidence="7">Cytoplasm</location>
    </subcellularLocation>
</comment>
<feature type="binding site" evidence="7">
    <location>
        <position position="156"/>
    </location>
    <ligand>
        <name>ATP</name>
        <dbReference type="ChEBI" id="CHEBI:30616"/>
    </ligand>
</feature>
<keyword evidence="7" id="KW-0963">Cytoplasm</keyword>
<evidence type="ECO:0000256" key="7">
    <source>
        <dbReference type="HAMAP-Rule" id="MF_00109"/>
    </source>
</evidence>
<feature type="binding site" evidence="7">
    <location>
        <position position="14"/>
    </location>
    <ligand>
        <name>Mg(2+)</name>
        <dbReference type="ChEBI" id="CHEBI:18420"/>
    </ligand>
</feature>
<feature type="binding site" evidence="7">
    <location>
        <position position="79"/>
    </location>
    <ligand>
        <name>substrate</name>
    </ligand>
</feature>
<comment type="similarity">
    <text evidence="7">Belongs to the shikimate kinase family.</text>
</comment>
<sequence length="171" mass="19665">MIISLVGYMGSGKSHISKILSDKLGFKLIDLDKEISKRSKLTISEIFDKKGEIYFRKLERETLEEILASEKEVVLSLGGGTPVYYNNMEIVNHNSKSVFLRASVSTLAERLSKQKEKRPLIANIDDENLAEFIAKHLFERNPFYSKAQYHVNTDHRDPEDIVNEITEKLYL</sequence>
<dbReference type="GO" id="GO:0000287">
    <property type="term" value="F:magnesium ion binding"/>
    <property type="evidence" value="ECO:0007669"/>
    <property type="project" value="UniProtKB-UniRule"/>
</dbReference>
<protein>
    <recommendedName>
        <fullName evidence="7">Shikimate kinase</fullName>
        <shortName evidence="7">SK</shortName>
        <ecNumber evidence="7">2.7.1.71</ecNumber>
    </recommendedName>
</protein>
<dbReference type="RefSeq" id="WP_294197739.1">
    <property type="nucleotide sequence ID" value="NZ_CP154834.1"/>
</dbReference>
<dbReference type="InterPro" id="IPR031322">
    <property type="entry name" value="Shikimate/glucono_kinase"/>
</dbReference>
<comment type="cofactor">
    <cofactor evidence="7">
        <name>Mg(2+)</name>
        <dbReference type="ChEBI" id="CHEBI:18420"/>
    </cofactor>
    <text evidence="7">Binds 1 Mg(2+) ion per subunit.</text>
</comment>
<feature type="binding site" evidence="7">
    <location>
        <position position="118"/>
    </location>
    <ligand>
        <name>ATP</name>
        <dbReference type="ChEBI" id="CHEBI:30616"/>
    </ligand>
</feature>
<dbReference type="InterPro" id="IPR000623">
    <property type="entry name" value="Shikimate_kinase/TSH1"/>
</dbReference>
<dbReference type="GO" id="GO:0004765">
    <property type="term" value="F:shikimate kinase activity"/>
    <property type="evidence" value="ECO:0007669"/>
    <property type="project" value="UniProtKB-UniRule"/>
</dbReference>
<comment type="subunit">
    <text evidence="7">Monomer.</text>
</comment>
<feature type="binding site" evidence="7">
    <location>
        <position position="56"/>
    </location>
    <ligand>
        <name>substrate</name>
    </ligand>
</feature>
<evidence type="ECO:0000313" key="8">
    <source>
        <dbReference type="EMBL" id="XAO75726.1"/>
    </source>
</evidence>
<dbReference type="EMBL" id="CP154834">
    <property type="protein sequence ID" value="XAO75726.1"/>
    <property type="molecule type" value="Genomic_DNA"/>
</dbReference>
<keyword evidence="9" id="KW-1185">Reference proteome</keyword>
<evidence type="ECO:0000313" key="9">
    <source>
        <dbReference type="Proteomes" id="UP001463665"/>
    </source>
</evidence>
<comment type="pathway">
    <text evidence="7">Metabolic intermediate biosynthesis; chorismate biosynthesis; chorismate from D-erythrose 4-phosphate and phosphoenolpyruvate: step 5/7.</text>
</comment>
<comment type="function">
    <text evidence="7">Catalyzes the specific phosphorylation of the 3-hydroxyl group of shikimic acid using ATP as a cosubstrate.</text>
</comment>